<keyword evidence="6 8" id="KW-0472">Membrane</keyword>
<keyword evidence="4" id="KW-1003">Cell membrane</keyword>
<dbReference type="NCBIfam" id="TIGR01730">
    <property type="entry name" value="RND_mfp"/>
    <property type="match status" value="1"/>
</dbReference>
<keyword evidence="8" id="KW-1133">Transmembrane helix</keyword>
<evidence type="ECO:0000256" key="1">
    <source>
        <dbReference type="ARBA" id="ARBA00004236"/>
    </source>
</evidence>
<dbReference type="AlphaFoldDB" id="A0A976G805"/>
<feature type="domain" description="Multidrug resistance protein MdtA-like alpha-helical hairpin" evidence="9">
    <location>
        <begin position="251"/>
        <end position="319"/>
    </location>
</feature>
<dbReference type="InterPro" id="IPR058625">
    <property type="entry name" value="MdtA-like_BSH"/>
</dbReference>
<accession>A0A976G805</accession>
<dbReference type="Pfam" id="PF25944">
    <property type="entry name" value="Beta-barrel_RND"/>
    <property type="match status" value="1"/>
</dbReference>
<dbReference type="Pfam" id="PF25876">
    <property type="entry name" value="HH_MFP_RND"/>
    <property type="match status" value="2"/>
</dbReference>
<organism evidence="13 14">
    <name type="scientific">Cupriavidus oxalaticus</name>
    <dbReference type="NCBI Taxonomy" id="96344"/>
    <lineage>
        <taxon>Bacteria</taxon>
        <taxon>Pseudomonadati</taxon>
        <taxon>Pseudomonadota</taxon>
        <taxon>Betaproteobacteria</taxon>
        <taxon>Burkholderiales</taxon>
        <taxon>Burkholderiaceae</taxon>
        <taxon>Cupriavidus</taxon>
    </lineage>
</organism>
<evidence type="ECO:0000256" key="3">
    <source>
        <dbReference type="ARBA" id="ARBA00022448"/>
    </source>
</evidence>
<dbReference type="EMBL" id="OGUS01000109">
    <property type="protein sequence ID" value="SPC10830.1"/>
    <property type="molecule type" value="Genomic_DNA"/>
</dbReference>
<feature type="domain" description="Multidrug resistance protein MdtA-like beta-barrel" evidence="11">
    <location>
        <begin position="357"/>
        <end position="436"/>
    </location>
</feature>
<evidence type="ECO:0000259" key="12">
    <source>
        <dbReference type="Pfam" id="PF25967"/>
    </source>
</evidence>
<evidence type="ECO:0000256" key="4">
    <source>
        <dbReference type="ARBA" id="ARBA00022475"/>
    </source>
</evidence>
<name>A0A976G805_9BURK</name>
<comment type="similarity">
    <text evidence="2">Belongs to the membrane fusion protein (MFP) (TC 8.A.1) family.</text>
</comment>
<evidence type="ECO:0000259" key="9">
    <source>
        <dbReference type="Pfam" id="PF25876"/>
    </source>
</evidence>
<comment type="subcellular location">
    <subcellularLocation>
        <location evidence="1">Cell membrane</location>
    </subcellularLocation>
</comment>
<dbReference type="InterPro" id="IPR058624">
    <property type="entry name" value="MdtA-like_HH"/>
</dbReference>
<evidence type="ECO:0000256" key="6">
    <source>
        <dbReference type="ARBA" id="ARBA00023136"/>
    </source>
</evidence>
<dbReference type="InterPro" id="IPR058626">
    <property type="entry name" value="MdtA-like_b-barrel"/>
</dbReference>
<proteinExistence type="inferred from homology"/>
<feature type="domain" description="Multidrug resistance protein MdtA-like barrel-sandwich hybrid" evidence="10">
    <location>
        <begin position="211"/>
        <end position="352"/>
    </location>
</feature>
<gene>
    <name evidence="13" type="ORF">CO2235_10215</name>
</gene>
<dbReference type="InterPro" id="IPR058627">
    <property type="entry name" value="MdtA-like_C"/>
</dbReference>
<feature type="domain" description="Multidrug resistance protein MdtA-like alpha-helical hairpin" evidence="9">
    <location>
        <begin position="131"/>
        <end position="166"/>
    </location>
</feature>
<dbReference type="Gene3D" id="1.10.287.470">
    <property type="entry name" value="Helix hairpin bin"/>
    <property type="match status" value="1"/>
</dbReference>
<evidence type="ECO:0000256" key="2">
    <source>
        <dbReference type="ARBA" id="ARBA00009477"/>
    </source>
</evidence>
<dbReference type="Gene3D" id="2.40.420.20">
    <property type="match status" value="1"/>
</dbReference>
<sequence length="532" mass="56430">MKTDRIDQPRGFVDSNWSAAAGTGRGRVSPWVLVTTVLVLAGFGWFAWRTWLAPKPAPKPPAAVVVTTALVQQGDVPLQVTANGNVTALSTVEMRPQVSSTVRTVHIKEGQTVKPGDLLFSLDTRMDEANLAKARAQLLKDQADLADARRTLARSKELLERNFISRSARTWLAPKPAPKPPAAVVVTTALVQQGDVPLQVTANGNVTALSTVEMRPQVSSTVRTVHIKEGQTVKPGDLLFSLDTRMDEANLAKARAQLLKDQADLADARRTLARSKELLERNFISRSAVDTAQARVDGFEATVRADQAAIEASRVAISYGSIRATISGRTGVINAFPGSLVLPSGAVPMVTIAQVQPIAVTFSLPERQLAALREALQAGPVQVTAQPNDGSKTPVTGRITFVDNTVDPQYGTIRVKAQFDNDEQRLWPGTYANVSAVVQTLRGALSVPPQAVVTGPEGRFVYVVQPDSKVARMPVQVVSTTAAAAVVEGVQPGARVVVEGTQNLRPGALVREAPAGAASARPASPANAAAGH</sequence>
<feature type="domain" description="Multidrug resistance protein MdtA-like C-terminal permuted SH3" evidence="12">
    <location>
        <begin position="444"/>
        <end position="502"/>
    </location>
</feature>
<evidence type="ECO:0000259" key="11">
    <source>
        <dbReference type="Pfam" id="PF25944"/>
    </source>
</evidence>
<keyword evidence="8" id="KW-0812">Transmembrane</keyword>
<dbReference type="GO" id="GO:0015562">
    <property type="term" value="F:efflux transmembrane transporter activity"/>
    <property type="evidence" value="ECO:0007669"/>
    <property type="project" value="TreeGrafter"/>
</dbReference>
<dbReference type="PANTHER" id="PTHR30469:SF36">
    <property type="entry name" value="BLL3903 PROTEIN"/>
    <property type="match status" value="1"/>
</dbReference>
<dbReference type="Gene3D" id="2.40.50.100">
    <property type="match status" value="2"/>
</dbReference>
<dbReference type="Pfam" id="PF25967">
    <property type="entry name" value="RND-MFP_C"/>
    <property type="match status" value="1"/>
</dbReference>
<dbReference type="PANTHER" id="PTHR30469">
    <property type="entry name" value="MULTIDRUG RESISTANCE PROTEIN MDTA"/>
    <property type="match status" value="1"/>
</dbReference>
<feature type="region of interest" description="Disordered" evidence="7">
    <location>
        <begin position="513"/>
        <end position="532"/>
    </location>
</feature>
<feature type="transmembrane region" description="Helical" evidence="8">
    <location>
        <begin position="28"/>
        <end position="48"/>
    </location>
</feature>
<evidence type="ECO:0000313" key="14">
    <source>
        <dbReference type="Proteomes" id="UP000256862"/>
    </source>
</evidence>
<evidence type="ECO:0000256" key="5">
    <source>
        <dbReference type="ARBA" id="ARBA00022519"/>
    </source>
</evidence>
<dbReference type="Gene3D" id="2.40.30.170">
    <property type="match status" value="1"/>
</dbReference>
<evidence type="ECO:0000313" key="13">
    <source>
        <dbReference type="EMBL" id="SPC10830.1"/>
    </source>
</evidence>
<dbReference type="SUPFAM" id="SSF111369">
    <property type="entry name" value="HlyD-like secretion proteins"/>
    <property type="match status" value="2"/>
</dbReference>
<evidence type="ECO:0000256" key="8">
    <source>
        <dbReference type="SAM" id="Phobius"/>
    </source>
</evidence>
<keyword evidence="5" id="KW-0997">Cell inner membrane</keyword>
<dbReference type="Proteomes" id="UP000256862">
    <property type="component" value="Chromosome CO2235"/>
</dbReference>
<dbReference type="InterPro" id="IPR006143">
    <property type="entry name" value="RND_pump_MFP"/>
</dbReference>
<evidence type="ECO:0000259" key="10">
    <source>
        <dbReference type="Pfam" id="PF25917"/>
    </source>
</evidence>
<reference evidence="13 14" key="1">
    <citation type="submission" date="2018-01" db="EMBL/GenBank/DDBJ databases">
        <authorList>
            <person name="Clerissi C."/>
        </authorList>
    </citation>
    <scope>NUCLEOTIDE SEQUENCE [LARGE SCALE GENOMIC DNA]</scope>
    <source>
        <strain evidence="13">Cupriavidus oxalaticus LMG 2235</strain>
    </source>
</reference>
<dbReference type="GO" id="GO:1990281">
    <property type="term" value="C:efflux pump complex"/>
    <property type="evidence" value="ECO:0007669"/>
    <property type="project" value="TreeGrafter"/>
</dbReference>
<comment type="caution">
    <text evidence="13">The sequence shown here is derived from an EMBL/GenBank/DDBJ whole genome shotgun (WGS) entry which is preliminary data.</text>
</comment>
<keyword evidence="3" id="KW-0813">Transport</keyword>
<dbReference type="Pfam" id="PF25917">
    <property type="entry name" value="BSH_RND"/>
    <property type="match status" value="1"/>
</dbReference>
<protein>
    <submittedName>
        <fullName evidence="13">Hemolysin D (Modular protein)</fullName>
    </submittedName>
</protein>
<evidence type="ECO:0000256" key="7">
    <source>
        <dbReference type="SAM" id="MobiDB-lite"/>
    </source>
</evidence>